<proteinExistence type="predicted"/>
<dbReference type="InterPro" id="IPR027443">
    <property type="entry name" value="IPNS-like_sf"/>
</dbReference>
<dbReference type="InterPro" id="IPR050231">
    <property type="entry name" value="Iron_ascorbate_oxido_reductase"/>
</dbReference>
<organism evidence="2 3">
    <name type="scientific">Kingdonia uniflora</name>
    <dbReference type="NCBI Taxonomy" id="39325"/>
    <lineage>
        <taxon>Eukaryota</taxon>
        <taxon>Viridiplantae</taxon>
        <taxon>Streptophyta</taxon>
        <taxon>Embryophyta</taxon>
        <taxon>Tracheophyta</taxon>
        <taxon>Spermatophyta</taxon>
        <taxon>Magnoliopsida</taxon>
        <taxon>Ranunculales</taxon>
        <taxon>Circaeasteraceae</taxon>
        <taxon>Kingdonia</taxon>
    </lineage>
</organism>
<keyword evidence="3" id="KW-1185">Reference proteome</keyword>
<dbReference type="InterPro" id="IPR044861">
    <property type="entry name" value="IPNS-like_FE2OG_OXY"/>
</dbReference>
<dbReference type="AlphaFoldDB" id="A0A7J7PC79"/>
<evidence type="ECO:0000313" key="3">
    <source>
        <dbReference type="Proteomes" id="UP000541444"/>
    </source>
</evidence>
<gene>
    <name evidence="2" type="ORF">GIB67_015922</name>
</gene>
<sequence length="171" mass="19598">MSLGLPGKRFNGFFANHTSFIRLNHYPPCPTPDLTLGVGRHKDPGALTVLAQDNVGGLDVKRKDGEWVRVNPIPSSYIINLGDCCQVWSNDKYVSAEHRVTVNSKRKRFSIPFFFNSSNNVMVKPIKELVNERNPSKYTEFNWGKFFKTKNVGNYNKREAENLQIHHFQDV</sequence>
<protein>
    <recommendedName>
        <fullName evidence="1">Fe2OG dioxygenase domain-containing protein</fullName>
    </recommendedName>
</protein>
<feature type="domain" description="Fe2OG dioxygenase" evidence="1">
    <location>
        <begin position="17"/>
        <end position="117"/>
    </location>
</feature>
<accession>A0A7J7PC79</accession>
<dbReference type="PROSITE" id="PS51471">
    <property type="entry name" value="FE2OG_OXY"/>
    <property type="match status" value="1"/>
</dbReference>
<dbReference type="Proteomes" id="UP000541444">
    <property type="component" value="Unassembled WGS sequence"/>
</dbReference>
<comment type="caution">
    <text evidence="2">The sequence shown here is derived from an EMBL/GenBank/DDBJ whole genome shotgun (WGS) entry which is preliminary data.</text>
</comment>
<dbReference type="PANTHER" id="PTHR47990">
    <property type="entry name" value="2-OXOGLUTARATE (2OG) AND FE(II)-DEPENDENT OXYGENASE SUPERFAMILY PROTEIN-RELATED"/>
    <property type="match status" value="1"/>
</dbReference>
<dbReference type="Pfam" id="PF03171">
    <property type="entry name" value="2OG-FeII_Oxy"/>
    <property type="match status" value="1"/>
</dbReference>
<evidence type="ECO:0000259" key="1">
    <source>
        <dbReference type="PROSITE" id="PS51471"/>
    </source>
</evidence>
<evidence type="ECO:0000313" key="2">
    <source>
        <dbReference type="EMBL" id="KAF6177047.1"/>
    </source>
</evidence>
<dbReference type="OrthoDB" id="288590at2759"/>
<dbReference type="SUPFAM" id="SSF51197">
    <property type="entry name" value="Clavaminate synthase-like"/>
    <property type="match status" value="1"/>
</dbReference>
<reference evidence="2 3" key="1">
    <citation type="journal article" date="2020" name="IScience">
        <title>Genome Sequencing of the Endangered Kingdonia uniflora (Circaeasteraceae, Ranunculales) Reveals Potential Mechanisms of Evolutionary Specialization.</title>
        <authorList>
            <person name="Sun Y."/>
            <person name="Deng T."/>
            <person name="Zhang A."/>
            <person name="Moore M.J."/>
            <person name="Landis J.B."/>
            <person name="Lin N."/>
            <person name="Zhang H."/>
            <person name="Zhang X."/>
            <person name="Huang J."/>
            <person name="Zhang X."/>
            <person name="Sun H."/>
            <person name="Wang H."/>
        </authorList>
    </citation>
    <scope>NUCLEOTIDE SEQUENCE [LARGE SCALE GENOMIC DNA]</scope>
    <source>
        <strain evidence="2">TB1705</strain>
        <tissue evidence="2">Leaf</tissue>
    </source>
</reference>
<dbReference type="InterPro" id="IPR005123">
    <property type="entry name" value="Oxoglu/Fe-dep_dioxygenase_dom"/>
</dbReference>
<name>A0A7J7PC79_9MAGN</name>
<dbReference type="Gene3D" id="2.60.120.330">
    <property type="entry name" value="B-lactam Antibiotic, Isopenicillin N Synthase, Chain"/>
    <property type="match status" value="1"/>
</dbReference>
<dbReference type="EMBL" id="JACGCM010000004">
    <property type="protein sequence ID" value="KAF6177047.1"/>
    <property type="molecule type" value="Genomic_DNA"/>
</dbReference>